<dbReference type="GO" id="GO:0046872">
    <property type="term" value="F:metal ion binding"/>
    <property type="evidence" value="ECO:0007669"/>
    <property type="project" value="UniProtKB-KW"/>
</dbReference>
<comment type="caution">
    <text evidence="7">The sequence shown here is derived from an EMBL/GenBank/DDBJ whole genome shotgun (WGS) entry which is preliminary data.</text>
</comment>
<feature type="coiled-coil region" evidence="5">
    <location>
        <begin position="84"/>
        <end position="121"/>
    </location>
</feature>
<evidence type="ECO:0000256" key="2">
    <source>
        <dbReference type="ARBA" id="ARBA00022490"/>
    </source>
</evidence>
<evidence type="ECO:0000256" key="3">
    <source>
        <dbReference type="ARBA" id="ARBA00022723"/>
    </source>
</evidence>
<dbReference type="PANTHER" id="PTHR36438:SF1">
    <property type="entry name" value="IRON-SULFUR CLUSTER REPAIR PROTEIN YTFE"/>
    <property type="match status" value="1"/>
</dbReference>
<keyword evidence="5" id="KW-0175">Coiled coil</keyword>
<dbReference type="GO" id="GO:0005737">
    <property type="term" value="C:cytoplasm"/>
    <property type="evidence" value="ECO:0007669"/>
    <property type="project" value="UniProtKB-SubCell"/>
</dbReference>
<keyword evidence="8" id="KW-1185">Reference proteome</keyword>
<dbReference type="Pfam" id="PF01814">
    <property type="entry name" value="Hemerythrin"/>
    <property type="match status" value="1"/>
</dbReference>
<keyword evidence="4" id="KW-0408">Iron</keyword>
<comment type="subcellular location">
    <subcellularLocation>
        <location evidence="1">Cytoplasm</location>
    </subcellularLocation>
</comment>
<dbReference type="EMBL" id="VUNQ01000004">
    <property type="protein sequence ID" value="MSU00501.1"/>
    <property type="molecule type" value="Genomic_DNA"/>
</dbReference>
<keyword evidence="3" id="KW-0479">Metal-binding</keyword>
<protein>
    <recommendedName>
        <fullName evidence="6">Hemerythrin-like domain-containing protein</fullName>
    </recommendedName>
</protein>
<evidence type="ECO:0000256" key="4">
    <source>
        <dbReference type="ARBA" id="ARBA00023004"/>
    </source>
</evidence>
<dbReference type="Proteomes" id="UP000469523">
    <property type="component" value="Unassembled WGS sequence"/>
</dbReference>
<dbReference type="InterPro" id="IPR019903">
    <property type="entry name" value="RIC_family"/>
</dbReference>
<accession>A0A6N7XEK1</accession>
<dbReference type="Gene3D" id="1.20.120.520">
    <property type="entry name" value="nmb1532 protein domain like"/>
    <property type="match status" value="1"/>
</dbReference>
<dbReference type="AlphaFoldDB" id="A0A6N7XEK1"/>
<evidence type="ECO:0000313" key="7">
    <source>
        <dbReference type="EMBL" id="MSU00501.1"/>
    </source>
</evidence>
<name>A0A6N7XEK1_9FIRM</name>
<feature type="domain" description="Hemerythrin-like" evidence="6">
    <location>
        <begin position="15"/>
        <end position="156"/>
    </location>
</feature>
<gene>
    <name evidence="7" type="ORF">FYJ83_03345</name>
</gene>
<evidence type="ECO:0000256" key="1">
    <source>
        <dbReference type="ARBA" id="ARBA00004496"/>
    </source>
</evidence>
<sequence length="164" mass="19725">MANFETESYSKIIEYILKNHHTPLKKELPELEKLVYTIFKVHFEDMGDVLEKVHKLYGQLKITLESHIIKEERALFFNIRDYDKDKSKDLLEEILKEIKSVEMDNKEIEELVKEIRKATDDYLIPPTSCPTYENTYDRLKDLEKSLYEHIEIENILFLRLKDEK</sequence>
<dbReference type="RefSeq" id="WP_154438926.1">
    <property type="nucleotide sequence ID" value="NZ_JAHLPJ010000001.1"/>
</dbReference>
<dbReference type="PANTHER" id="PTHR36438">
    <property type="entry name" value="IRON-SULFUR CLUSTER REPAIR PROTEIN YTFE"/>
    <property type="match status" value="1"/>
</dbReference>
<reference evidence="7 8" key="1">
    <citation type="submission" date="2019-09" db="EMBL/GenBank/DDBJ databases">
        <title>In-depth cultivation of the pig gut microbiome towards novel bacterial diversity and tailored functional studies.</title>
        <authorList>
            <person name="Wylensek D."/>
            <person name="Hitch T.C.A."/>
            <person name="Clavel T."/>
        </authorList>
    </citation>
    <scope>NUCLEOTIDE SEQUENCE [LARGE SCALE GENOMIC DNA]</scope>
    <source>
        <strain evidence="7 8">WCA3-693-APC-4?</strain>
    </source>
</reference>
<evidence type="ECO:0000313" key="8">
    <source>
        <dbReference type="Proteomes" id="UP000469523"/>
    </source>
</evidence>
<evidence type="ECO:0000259" key="6">
    <source>
        <dbReference type="Pfam" id="PF01814"/>
    </source>
</evidence>
<proteinExistence type="predicted"/>
<keyword evidence="2" id="KW-0963">Cytoplasm</keyword>
<evidence type="ECO:0000256" key="5">
    <source>
        <dbReference type="SAM" id="Coils"/>
    </source>
</evidence>
<organism evidence="7 8">
    <name type="scientific">Tissierella pigra</name>
    <dbReference type="NCBI Taxonomy" id="2607614"/>
    <lineage>
        <taxon>Bacteria</taxon>
        <taxon>Bacillati</taxon>
        <taxon>Bacillota</taxon>
        <taxon>Tissierellia</taxon>
        <taxon>Tissierellales</taxon>
        <taxon>Tissierellaceae</taxon>
        <taxon>Tissierella</taxon>
    </lineage>
</organism>
<dbReference type="InterPro" id="IPR012312">
    <property type="entry name" value="Hemerythrin-like"/>
</dbReference>